<accession>A0AAV8YJI8</accession>
<gene>
    <name evidence="1" type="ORF">NQ318_003755</name>
</gene>
<dbReference type="Proteomes" id="UP001162162">
    <property type="component" value="Unassembled WGS sequence"/>
</dbReference>
<sequence length="164" mass="18848">MPKKGQVQQSHITPSGVACNYCKGNHYIFACKQFLELDKPTRLTELKNKRLCINCLRHGHNLVVVKSVIKGTTHYYISKSKIMHRFQITRKERQSQKIPLLQVHPQEQINSTTKDSKDVTISTHCNQHKFENFLLLSTAVVSIFDSQNKPIKCRALLESRSQSS</sequence>
<reference evidence="1" key="1">
    <citation type="journal article" date="2023" name="Insect Mol. Biol.">
        <title>Genome sequencing provides insights into the evolution of gene families encoding plant cell wall-degrading enzymes in longhorned beetles.</title>
        <authorList>
            <person name="Shin N.R."/>
            <person name="Okamura Y."/>
            <person name="Kirsch R."/>
            <person name="Pauchet Y."/>
        </authorList>
    </citation>
    <scope>NUCLEOTIDE SEQUENCE</scope>
    <source>
        <strain evidence="1">AMC_N1</strain>
    </source>
</reference>
<organism evidence="1 2">
    <name type="scientific">Aromia moschata</name>
    <dbReference type="NCBI Taxonomy" id="1265417"/>
    <lineage>
        <taxon>Eukaryota</taxon>
        <taxon>Metazoa</taxon>
        <taxon>Ecdysozoa</taxon>
        <taxon>Arthropoda</taxon>
        <taxon>Hexapoda</taxon>
        <taxon>Insecta</taxon>
        <taxon>Pterygota</taxon>
        <taxon>Neoptera</taxon>
        <taxon>Endopterygota</taxon>
        <taxon>Coleoptera</taxon>
        <taxon>Polyphaga</taxon>
        <taxon>Cucujiformia</taxon>
        <taxon>Chrysomeloidea</taxon>
        <taxon>Cerambycidae</taxon>
        <taxon>Cerambycinae</taxon>
        <taxon>Callichromatini</taxon>
        <taxon>Aromia</taxon>
    </lineage>
</organism>
<dbReference type="PROSITE" id="PS51257">
    <property type="entry name" value="PROKAR_LIPOPROTEIN"/>
    <property type="match status" value="1"/>
</dbReference>
<proteinExistence type="predicted"/>
<protein>
    <submittedName>
        <fullName evidence="1">Uncharacterized protein</fullName>
    </submittedName>
</protein>
<name>A0AAV8YJI8_9CUCU</name>
<keyword evidence="2" id="KW-1185">Reference proteome</keyword>
<dbReference type="AlphaFoldDB" id="A0AAV8YJI8"/>
<evidence type="ECO:0000313" key="2">
    <source>
        <dbReference type="Proteomes" id="UP001162162"/>
    </source>
</evidence>
<dbReference type="EMBL" id="JAPWTK010000090">
    <property type="protein sequence ID" value="KAJ8951059.1"/>
    <property type="molecule type" value="Genomic_DNA"/>
</dbReference>
<comment type="caution">
    <text evidence="1">The sequence shown here is derived from an EMBL/GenBank/DDBJ whole genome shotgun (WGS) entry which is preliminary data.</text>
</comment>
<evidence type="ECO:0000313" key="1">
    <source>
        <dbReference type="EMBL" id="KAJ8951059.1"/>
    </source>
</evidence>